<dbReference type="EMBL" id="BQNB010020658">
    <property type="protein sequence ID" value="GJT98256.1"/>
    <property type="molecule type" value="Genomic_DNA"/>
</dbReference>
<evidence type="ECO:0000313" key="1">
    <source>
        <dbReference type="EMBL" id="GJT98256.1"/>
    </source>
</evidence>
<protein>
    <recommendedName>
        <fullName evidence="3">DUF4283 domain-containing protein</fullName>
    </recommendedName>
</protein>
<sequence length="410" mass="47025">MAWICWNKVLASKKYGSLGVSCFYALNRALLFIWVWRFFSYGSCLWTRFIKVIYGEDGALNSPSSLSRQSSSLDIIREVTVLRSKDINLLDLIRKKISLQSKETHLILFIMGIDFDLAGRFEEEIWFIDLKKTTLVWIAIEGLPMCAWNNKALSKIVSPWARLSDLDKLFDNGLSNEELVTERISLLKELHNFNKSHFFRVGSESKGDDGPLKGIRFDDSLTFLSHHFLMLMRCLQWQWDRAKILTIVPNIIGCSTFSTPFSYLGVKVGMSPSRRKAWDEIIGKVTLLDGLKVVPIKVNIFSEWKVCLGKAPHETSTFHFVGIDIPSIIAQLWFSGESRLDIFSNSCNLDRIYGVKLLDGGEIDIPDFSCYEEWNCLVQNLLGFLKAQRKCLRRGFYVYVVDDFGNSQTK</sequence>
<gene>
    <name evidence="1" type="ORF">Tco_1093774</name>
</gene>
<comment type="caution">
    <text evidence="1">The sequence shown here is derived from an EMBL/GenBank/DDBJ whole genome shotgun (WGS) entry which is preliminary data.</text>
</comment>
<keyword evidence="2" id="KW-1185">Reference proteome</keyword>
<proteinExistence type="predicted"/>
<accession>A0ABQ5IDN6</accession>
<reference evidence="1" key="2">
    <citation type="submission" date="2022-01" db="EMBL/GenBank/DDBJ databases">
        <authorList>
            <person name="Yamashiro T."/>
            <person name="Shiraishi A."/>
            <person name="Satake H."/>
            <person name="Nakayama K."/>
        </authorList>
    </citation>
    <scope>NUCLEOTIDE SEQUENCE</scope>
</reference>
<evidence type="ECO:0000313" key="2">
    <source>
        <dbReference type="Proteomes" id="UP001151760"/>
    </source>
</evidence>
<organism evidence="1 2">
    <name type="scientific">Tanacetum coccineum</name>
    <dbReference type="NCBI Taxonomy" id="301880"/>
    <lineage>
        <taxon>Eukaryota</taxon>
        <taxon>Viridiplantae</taxon>
        <taxon>Streptophyta</taxon>
        <taxon>Embryophyta</taxon>
        <taxon>Tracheophyta</taxon>
        <taxon>Spermatophyta</taxon>
        <taxon>Magnoliopsida</taxon>
        <taxon>eudicotyledons</taxon>
        <taxon>Gunneridae</taxon>
        <taxon>Pentapetalae</taxon>
        <taxon>asterids</taxon>
        <taxon>campanulids</taxon>
        <taxon>Asterales</taxon>
        <taxon>Asteraceae</taxon>
        <taxon>Asteroideae</taxon>
        <taxon>Anthemideae</taxon>
        <taxon>Anthemidinae</taxon>
        <taxon>Tanacetum</taxon>
    </lineage>
</organism>
<evidence type="ECO:0008006" key="3">
    <source>
        <dbReference type="Google" id="ProtNLM"/>
    </source>
</evidence>
<dbReference type="Proteomes" id="UP001151760">
    <property type="component" value="Unassembled WGS sequence"/>
</dbReference>
<name>A0ABQ5IDN6_9ASTR</name>
<reference evidence="1" key="1">
    <citation type="journal article" date="2022" name="Int. J. Mol. Sci.">
        <title>Draft Genome of Tanacetum Coccineum: Genomic Comparison of Closely Related Tanacetum-Family Plants.</title>
        <authorList>
            <person name="Yamashiro T."/>
            <person name="Shiraishi A."/>
            <person name="Nakayama K."/>
            <person name="Satake H."/>
        </authorList>
    </citation>
    <scope>NUCLEOTIDE SEQUENCE</scope>
</reference>